<evidence type="ECO:0000313" key="3">
    <source>
        <dbReference type="Proteomes" id="UP000094969"/>
    </source>
</evidence>
<dbReference type="AlphaFoldDB" id="A0A1D7U417"/>
<dbReference type="STRING" id="1526658.BHK69_17940"/>
<dbReference type="Pfam" id="PF10908">
    <property type="entry name" value="Tlde1_dom"/>
    <property type="match status" value="1"/>
</dbReference>
<evidence type="ECO:0000259" key="1">
    <source>
        <dbReference type="Pfam" id="PF10908"/>
    </source>
</evidence>
<keyword evidence="3" id="KW-1185">Reference proteome</keyword>
<accession>A0A1D7U417</accession>
<protein>
    <recommendedName>
        <fullName evidence="1">Tlde1 domain-containing protein</fullName>
    </recommendedName>
</protein>
<dbReference type="Proteomes" id="UP000094969">
    <property type="component" value="Chromosome"/>
</dbReference>
<organism evidence="2 3">
    <name type="scientific">Bosea vaviloviae</name>
    <dbReference type="NCBI Taxonomy" id="1526658"/>
    <lineage>
        <taxon>Bacteria</taxon>
        <taxon>Pseudomonadati</taxon>
        <taxon>Pseudomonadota</taxon>
        <taxon>Alphaproteobacteria</taxon>
        <taxon>Hyphomicrobiales</taxon>
        <taxon>Boseaceae</taxon>
        <taxon>Bosea</taxon>
    </lineage>
</organism>
<dbReference type="InterPro" id="IPR021225">
    <property type="entry name" value="Tlde1_dom"/>
</dbReference>
<evidence type="ECO:0000313" key="2">
    <source>
        <dbReference type="EMBL" id="AOO82072.1"/>
    </source>
</evidence>
<dbReference type="EMBL" id="CP017147">
    <property type="protein sequence ID" value="AOO82072.1"/>
    <property type="molecule type" value="Genomic_DNA"/>
</dbReference>
<proteinExistence type="predicted"/>
<sequence length="379" mass="40382">MSDQGYRPRAVRLRSRARLRRKVLLQLAFVAATTALGFLVMDGSQDRPATHDTRPVQTAAASLQKTEAARVYSNLLNSEFKLGPAPTTLGRSAPLDAGFQVNTPLQTASLAPAVLSQPIVSASAAIVPRDVDTTGSIAPTASPSTGSVSDILKTPSALRLAPGAPLPIARPSELKLPETREPPAIVLRQPARRPKVAAAPAQAPDNRSFFEKFFGVPPQPAGPALAYAAPEDDVVDRSRGRRLSPGTAPSFGSAQATAIYDISARTVYMPNGDRLEAHSGLGDKMDDPRFVHVRMHGATPPHTYDLTEREALFHGVRALRLNPVGGSGAIHGRAGLLTHTYLLGPNGDSNGCVSFKDYDKFLQAYLRGEVKRLVVVASR</sequence>
<reference evidence="2 3" key="1">
    <citation type="journal article" date="2015" name="Antonie Van Leeuwenhoek">
        <title>Bosea vaviloviae sp. nov., a new species of slow-growing rhizobia isolated from nodules of the relict species Vavilovia formosa (Stev.) Fed.</title>
        <authorList>
            <person name="Safronova V.I."/>
            <person name="Kuznetsova I.G."/>
            <person name="Sazanova A.L."/>
            <person name="Kimeklis A.K."/>
            <person name="Belimov A.A."/>
            <person name="Andronov E.E."/>
            <person name="Pinaev A.G."/>
            <person name="Chizhevskaya E.P."/>
            <person name="Pukhaev A.R."/>
            <person name="Popov K.P."/>
            <person name="Willems A."/>
            <person name="Tikhonovich I.A."/>
        </authorList>
    </citation>
    <scope>NUCLEOTIDE SEQUENCE [LARGE SCALE GENOMIC DNA]</scope>
    <source>
        <strain evidence="2 3">Vaf18</strain>
    </source>
</reference>
<dbReference type="KEGG" id="bvv:BHK69_17940"/>
<name>A0A1D7U417_9HYPH</name>
<feature type="domain" description="Tlde1" evidence="1">
    <location>
        <begin position="274"/>
        <end position="377"/>
    </location>
</feature>
<gene>
    <name evidence="2" type="ORF">BHK69_17940</name>
</gene>